<dbReference type="Proteomes" id="UP000018780">
    <property type="component" value="Plasmid unnamed"/>
</dbReference>
<keyword evidence="2" id="KW-1185">Reference proteome</keyword>
<evidence type="ECO:0000313" key="2">
    <source>
        <dbReference type="Proteomes" id="UP000018780"/>
    </source>
</evidence>
<dbReference type="OrthoDB" id="7867799at2"/>
<dbReference type="PATRIC" id="fig|999552.6.peg.4206"/>
<accession>V9W125</accession>
<dbReference type="KEGG" id="lmd:METH_21260"/>
<organism evidence="1 2">
    <name type="scientific">Leisingera methylohalidivorans DSM 14336</name>
    <dbReference type="NCBI Taxonomy" id="999552"/>
    <lineage>
        <taxon>Bacteria</taxon>
        <taxon>Pseudomonadati</taxon>
        <taxon>Pseudomonadota</taxon>
        <taxon>Alphaproteobacteria</taxon>
        <taxon>Rhodobacterales</taxon>
        <taxon>Roseobacteraceae</taxon>
        <taxon>Leisingera</taxon>
    </lineage>
</organism>
<reference evidence="1 2" key="1">
    <citation type="submission" date="2013-09" db="EMBL/GenBank/DDBJ databases">
        <authorList>
            <consortium name="DOE Joint Genome Institute"/>
            <person name="Klenk H.-P."/>
            <person name="Huntemann M."/>
            <person name="Han J."/>
            <person name="Chen A."/>
            <person name="Kyrpides N."/>
            <person name="Mavromatis K."/>
            <person name="Markowitz V."/>
            <person name="Palaniappan K."/>
            <person name="Ivanova N."/>
            <person name="Schaumberg A."/>
            <person name="Pati A."/>
            <person name="Liolios K."/>
            <person name="Nordberg H.P."/>
            <person name="Cantor M.N."/>
            <person name="Hua S.X."/>
            <person name="Woyke T."/>
        </authorList>
    </citation>
    <scope>NUCLEOTIDE SEQUENCE [LARGE SCALE GENOMIC DNA]</scope>
    <source>
        <strain evidence="1 2">DSM 14336</strain>
        <plasmid evidence="2">1</plasmid>
    </source>
</reference>
<dbReference type="HOGENOM" id="CLU_196826_2_0_5"/>
<evidence type="ECO:0008006" key="3">
    <source>
        <dbReference type="Google" id="ProtNLM"/>
    </source>
</evidence>
<name>V9W125_9RHOB</name>
<protein>
    <recommendedName>
        <fullName evidence="3">DUF1127 domain-containing protein</fullName>
    </recommendedName>
</protein>
<geneLocation type="plasmid" evidence="2">
    <name>1</name>
</geneLocation>
<dbReference type="EMBL" id="CP006774">
    <property type="protein sequence ID" value="AHD03355.1"/>
    <property type="molecule type" value="Genomic_DNA"/>
</dbReference>
<proteinExistence type="predicted"/>
<sequence length="74" mass="8342">MAEISHIITGRPELAGILRRCFAAVGNALVAIAEADSRMRAARQLNAMSDEELAERGLRREDIVRHIFSDRFYI</sequence>
<dbReference type="RefSeq" id="WP_024092651.1">
    <property type="nucleotide sequence ID" value="NC_023146.1"/>
</dbReference>
<keyword evidence="1" id="KW-0614">Plasmid</keyword>
<gene>
    <name evidence="1" type="ORF">METH_21260</name>
</gene>
<evidence type="ECO:0000313" key="1">
    <source>
        <dbReference type="EMBL" id="AHD03355.1"/>
    </source>
</evidence>
<dbReference type="AlphaFoldDB" id="V9W125"/>